<dbReference type="PANTHER" id="PTHR43790:SF9">
    <property type="entry name" value="GALACTOFURANOSE TRANSPORTER ATP-BINDING PROTEIN YTFR"/>
    <property type="match status" value="1"/>
</dbReference>
<dbReference type="RefSeq" id="WP_227016754.1">
    <property type="nucleotide sequence ID" value="NZ_JAGSND010000001.1"/>
</dbReference>
<gene>
    <name evidence="6" type="ORF">KCX82_01965</name>
</gene>
<dbReference type="PROSITE" id="PS50893">
    <property type="entry name" value="ABC_TRANSPORTER_2"/>
    <property type="match status" value="2"/>
</dbReference>
<dbReference type="InterPro" id="IPR003439">
    <property type="entry name" value="ABC_transporter-like_ATP-bd"/>
</dbReference>
<name>A0A8J8B0A4_9FIRM</name>
<dbReference type="CDD" id="cd03216">
    <property type="entry name" value="ABC_Carb_Monos_I"/>
    <property type="match status" value="1"/>
</dbReference>
<keyword evidence="1" id="KW-0813">Transport</keyword>
<evidence type="ECO:0000256" key="1">
    <source>
        <dbReference type="ARBA" id="ARBA00022448"/>
    </source>
</evidence>
<evidence type="ECO:0000256" key="3">
    <source>
        <dbReference type="ARBA" id="ARBA00022741"/>
    </source>
</evidence>
<dbReference type="SUPFAM" id="SSF52540">
    <property type="entry name" value="P-loop containing nucleoside triphosphate hydrolases"/>
    <property type="match status" value="2"/>
</dbReference>
<feature type="domain" description="ABC transporter" evidence="5">
    <location>
        <begin position="21"/>
        <end position="256"/>
    </location>
</feature>
<evidence type="ECO:0000313" key="6">
    <source>
        <dbReference type="EMBL" id="MBR0596632.1"/>
    </source>
</evidence>
<dbReference type="InterPro" id="IPR050107">
    <property type="entry name" value="ABC_carbohydrate_import_ATPase"/>
</dbReference>
<dbReference type="InterPro" id="IPR003593">
    <property type="entry name" value="AAA+_ATPase"/>
</dbReference>
<keyword evidence="3" id="KW-0547">Nucleotide-binding</keyword>
<dbReference type="EMBL" id="JAGSND010000001">
    <property type="protein sequence ID" value="MBR0596632.1"/>
    <property type="molecule type" value="Genomic_DNA"/>
</dbReference>
<dbReference type="CDD" id="cd03215">
    <property type="entry name" value="ABC_Carb_Monos_II"/>
    <property type="match status" value="1"/>
</dbReference>
<keyword evidence="4 6" id="KW-0067">ATP-binding</keyword>
<feature type="domain" description="ABC transporter" evidence="5">
    <location>
        <begin position="267"/>
        <end position="511"/>
    </location>
</feature>
<protein>
    <submittedName>
        <fullName evidence="6">Sugar ABC transporter ATP-binding protein</fullName>
    </submittedName>
</protein>
<proteinExistence type="predicted"/>
<evidence type="ECO:0000313" key="7">
    <source>
        <dbReference type="Proteomes" id="UP000675664"/>
    </source>
</evidence>
<organism evidence="6 7">
    <name type="scientific">Sinanaerobacter chloroacetimidivorans</name>
    <dbReference type="NCBI Taxonomy" id="2818044"/>
    <lineage>
        <taxon>Bacteria</taxon>
        <taxon>Bacillati</taxon>
        <taxon>Bacillota</taxon>
        <taxon>Clostridia</taxon>
        <taxon>Peptostreptococcales</taxon>
        <taxon>Anaerovoracaceae</taxon>
        <taxon>Sinanaerobacter</taxon>
    </lineage>
</organism>
<evidence type="ECO:0000256" key="2">
    <source>
        <dbReference type="ARBA" id="ARBA00022737"/>
    </source>
</evidence>
<reference evidence="6" key="2">
    <citation type="submission" date="2021-04" db="EMBL/GenBank/DDBJ databases">
        <authorList>
            <person name="Liu J."/>
        </authorList>
    </citation>
    <scope>NUCLEOTIDE SEQUENCE</scope>
    <source>
        <strain evidence="6">BAD-6</strain>
    </source>
</reference>
<dbReference type="Proteomes" id="UP000675664">
    <property type="component" value="Unassembled WGS sequence"/>
</dbReference>
<reference evidence="6" key="1">
    <citation type="submission" date="2021-04" db="EMBL/GenBank/DDBJ databases">
        <title>Sinoanaerobacter chloroacetimidivorans sp. nov., an obligate anaerobic bacterium isolated from anaerobic sludge.</title>
        <authorList>
            <person name="Bao Y."/>
        </authorList>
    </citation>
    <scope>NUCLEOTIDE SEQUENCE</scope>
    <source>
        <strain evidence="6">BAD-6</strain>
    </source>
</reference>
<dbReference type="Gene3D" id="3.40.50.300">
    <property type="entry name" value="P-loop containing nucleotide triphosphate hydrolases"/>
    <property type="match status" value="2"/>
</dbReference>
<evidence type="ECO:0000256" key="4">
    <source>
        <dbReference type="ARBA" id="ARBA00022840"/>
    </source>
</evidence>
<comment type="caution">
    <text evidence="6">The sequence shown here is derived from an EMBL/GenBank/DDBJ whole genome shotgun (WGS) entry which is preliminary data.</text>
</comment>
<dbReference type="PANTHER" id="PTHR43790">
    <property type="entry name" value="CARBOHYDRATE TRANSPORT ATP-BINDING PROTEIN MG119-RELATED"/>
    <property type="match status" value="1"/>
</dbReference>
<keyword evidence="2" id="KW-0677">Repeat</keyword>
<dbReference type="Pfam" id="PF00005">
    <property type="entry name" value="ABC_tran"/>
    <property type="match status" value="2"/>
</dbReference>
<accession>A0A8J8B0A4</accession>
<dbReference type="GO" id="GO:0005524">
    <property type="term" value="F:ATP binding"/>
    <property type="evidence" value="ECO:0007669"/>
    <property type="project" value="UniProtKB-KW"/>
</dbReference>
<evidence type="ECO:0000259" key="5">
    <source>
        <dbReference type="PROSITE" id="PS50893"/>
    </source>
</evidence>
<sequence>MLQKTQETTESVEPGSNAPLLEMRDITKMFPGVVALSHVNLVVRQGEIHLLLGENGAGKSTMIKTIMGINKPEGGEMLWMGKPVKLNTIHDAYQLGIAVIYQELSNIPCLGVVENMYLGNEKKKGPFIDWKEQKRCAKIALERVGLGNLLDVPMENLGMGQRQLVEIARAVDRNAKLIIMDEPTSSLSRSEIDNLLDLMLELNRQGISILFITHKLDEAKKVGHVVTVLKDGKNSGPTLNVEDVSEDQIIKLMVGRELDEKYPRRSVQIGEEMFRCENLCSDKFDNISFHVRKGELLGVFGLVGAGRTETMRAIFGTYPLVEGDIFIEGRKGKVKSARDAIDKGIVLLTENRKEEGLVLIHNIVENGTIVTMNQFKNKFGLIDNKKRTAIVKKYGKDLNLRPLQPEKRAMDFSGGNQQKVVIMKWLLSGAKVFIFDEPTKGVDVAAKVEIYNIMNNLLEQGASIIMVSSEIQEILGMSDRIMVMYEGLETGIVNNDETVDQEQILTLATGGKVNER</sequence>
<dbReference type="SMART" id="SM00382">
    <property type="entry name" value="AAA"/>
    <property type="match status" value="2"/>
</dbReference>
<keyword evidence="7" id="KW-1185">Reference proteome</keyword>
<dbReference type="InterPro" id="IPR027417">
    <property type="entry name" value="P-loop_NTPase"/>
</dbReference>
<dbReference type="AlphaFoldDB" id="A0A8J8B0A4"/>
<dbReference type="GO" id="GO:0016887">
    <property type="term" value="F:ATP hydrolysis activity"/>
    <property type="evidence" value="ECO:0007669"/>
    <property type="project" value="InterPro"/>
</dbReference>